<organism evidence="3 4">
    <name type="scientific">Pichia inconspicua</name>
    <dbReference type="NCBI Taxonomy" id="52247"/>
    <lineage>
        <taxon>Eukaryota</taxon>
        <taxon>Fungi</taxon>
        <taxon>Dikarya</taxon>
        <taxon>Ascomycota</taxon>
        <taxon>Saccharomycotina</taxon>
        <taxon>Pichiomycetes</taxon>
        <taxon>Pichiales</taxon>
        <taxon>Pichiaceae</taxon>
        <taxon>Pichia</taxon>
    </lineage>
</organism>
<reference evidence="3 4" key="1">
    <citation type="journal article" date="2019" name="Front. Genet.">
        <title>Whole-Genome Sequencing of the Opportunistic Yeast Pathogen Candida inconspicua Uncovers Its Hybrid Origin.</title>
        <authorList>
            <person name="Mixao V."/>
            <person name="Hansen A.P."/>
            <person name="Saus E."/>
            <person name="Boekhout T."/>
            <person name="Lass-Florl C."/>
            <person name="Gabaldon T."/>
        </authorList>
    </citation>
    <scope>NUCLEOTIDE SEQUENCE [LARGE SCALE GENOMIC DNA]</scope>
    <source>
        <strain evidence="3 4">CBS 180</strain>
    </source>
</reference>
<dbReference type="AlphaFoldDB" id="A0A4T0WZX5"/>
<proteinExistence type="predicted"/>
<accession>A0A4T0WZX5</accession>
<dbReference type="InterPro" id="IPR051057">
    <property type="entry name" value="PI-PLC_domain"/>
</dbReference>
<dbReference type="Proteomes" id="UP000307173">
    <property type="component" value="Unassembled WGS sequence"/>
</dbReference>
<dbReference type="SMART" id="SM00148">
    <property type="entry name" value="PLCXc"/>
    <property type="match status" value="1"/>
</dbReference>
<dbReference type="InterPro" id="IPR000909">
    <property type="entry name" value="PLipase_C_PInositol-sp_X_dom"/>
</dbReference>
<dbReference type="CDD" id="cd08586">
    <property type="entry name" value="PI-PLCc_BcPLC_like"/>
    <property type="match status" value="1"/>
</dbReference>
<dbReference type="EMBL" id="SELW01000482">
    <property type="protein sequence ID" value="TID25474.1"/>
    <property type="molecule type" value="Genomic_DNA"/>
</dbReference>
<evidence type="ECO:0000256" key="1">
    <source>
        <dbReference type="SAM" id="MobiDB-lite"/>
    </source>
</evidence>
<name>A0A4T0WZX5_9ASCO</name>
<comment type="caution">
    <text evidence="3">The sequence shown here is derived from an EMBL/GenBank/DDBJ whole genome shotgun (WGS) entry which is preliminary data.</text>
</comment>
<dbReference type="OrthoDB" id="1046782at2759"/>
<protein>
    <recommendedName>
        <fullName evidence="2">Phosphatidylinositol-specific phospholipase C X domain-containing protein</fullName>
    </recommendedName>
</protein>
<dbReference type="InterPro" id="IPR017946">
    <property type="entry name" value="PLC-like_Pdiesterase_TIM-brl"/>
</dbReference>
<dbReference type="GO" id="GO:0006629">
    <property type="term" value="P:lipid metabolic process"/>
    <property type="evidence" value="ECO:0007669"/>
    <property type="project" value="InterPro"/>
</dbReference>
<evidence type="ECO:0000313" key="3">
    <source>
        <dbReference type="EMBL" id="TID25474.1"/>
    </source>
</evidence>
<evidence type="ECO:0000259" key="2">
    <source>
        <dbReference type="SMART" id="SM00148"/>
    </source>
</evidence>
<dbReference type="PROSITE" id="PS50007">
    <property type="entry name" value="PIPLC_X_DOMAIN"/>
    <property type="match status" value="1"/>
</dbReference>
<dbReference type="PANTHER" id="PTHR13593:SF113">
    <property type="entry name" value="SI:DKEY-266F7.9"/>
    <property type="match status" value="1"/>
</dbReference>
<dbReference type="Pfam" id="PF00388">
    <property type="entry name" value="PI-PLC-X"/>
    <property type="match status" value="1"/>
</dbReference>
<feature type="compositionally biased region" description="Low complexity" evidence="1">
    <location>
        <begin position="230"/>
        <end position="251"/>
    </location>
</feature>
<gene>
    <name evidence="3" type="ORF">CANINC_002952</name>
</gene>
<dbReference type="SUPFAM" id="SSF51695">
    <property type="entry name" value="PLC-like phosphodiesterases"/>
    <property type="match status" value="1"/>
</dbReference>
<feature type="region of interest" description="Disordered" evidence="1">
    <location>
        <begin position="229"/>
        <end position="251"/>
    </location>
</feature>
<evidence type="ECO:0000313" key="4">
    <source>
        <dbReference type="Proteomes" id="UP000307173"/>
    </source>
</evidence>
<dbReference type="STRING" id="52247.A0A4T0WZX5"/>
<keyword evidence="4" id="KW-1185">Reference proteome</keyword>
<sequence length="335" mass="38324">MPVKRECWMSRIPDHTNVSELSIPGTHNSAAYFKLAALSVRCQGKSIAHQLSNGVRFLDIKLSKNYMSRGENVNDLILVHGKFPVKLSGALKFKKVLDDVYQFLDEHPTEAILMSIKFENTMLNWNPNTDEFAKVLFEKYIARNRNQWYLSNKIPTLKFARGKVTLLRRFPVISTGTYKNFGIPSLWDASEYNDSKICVQDCSEVKSQDDIVEKANKVKDMIERASRYNSQRNNSVSSDSSSSAVDTQSPSEMSSIASSVNEYQPYVPIEPKLFINFTTAANYFNKSLWPSKVDQAIRKLNLEQHFTKNCGIIIMDFAERDEWNQVKKLVDVNFS</sequence>
<feature type="domain" description="Phosphatidylinositol-specific phospholipase C X" evidence="2">
    <location>
        <begin position="14"/>
        <end position="169"/>
    </location>
</feature>
<dbReference type="Gene3D" id="3.20.20.190">
    <property type="entry name" value="Phosphatidylinositol (PI) phosphodiesterase"/>
    <property type="match status" value="1"/>
</dbReference>
<dbReference type="PANTHER" id="PTHR13593">
    <property type="match status" value="1"/>
</dbReference>
<dbReference type="GO" id="GO:0008081">
    <property type="term" value="F:phosphoric diester hydrolase activity"/>
    <property type="evidence" value="ECO:0007669"/>
    <property type="project" value="InterPro"/>
</dbReference>